<evidence type="ECO:0000256" key="4">
    <source>
        <dbReference type="RuleBase" id="RU361153"/>
    </source>
</evidence>
<dbReference type="AlphaFoldDB" id="A0A8J8NU56"/>
<feature type="domain" description="Glycoside hydrolase family 5 C-terminal" evidence="6">
    <location>
        <begin position="438"/>
        <end position="494"/>
    </location>
</feature>
<evidence type="ECO:0000256" key="2">
    <source>
        <dbReference type="ARBA" id="ARBA00022801"/>
    </source>
</evidence>
<dbReference type="InterPro" id="IPR001547">
    <property type="entry name" value="Glyco_hydro_5"/>
</dbReference>
<dbReference type="OrthoDB" id="1887033at2759"/>
<sequence>MSQASITGRFRIDPLTRQMLDDSNRTVIFHGVNMVYKVPPYIPSDENFDPELSVTDQDIEDLVRWGFNFVRLGVMWEAVERGPSQYNMTYLDEVEKLVNKLGEKGIYTLIDAHQDVLTRKFCGEGIPSFYAQDELLSHSCYQGYLPIISQYADICKSLEDYNFRKDDDGLPLIEDCQKHMFVQYYLSPESMSLFERLYYNTSTQSIQGNFVSFWQVVAERFALNPYVVGYDPLNEPFPSNMYTHPELVGVPGLFDREALQPLYNRVFNEAYLPAGGQKAMFFEPAQFPDFYGMEGGIIFNLGFSEAPGGANHTSLQVLNDHTYCCEVSVDMCATGEPPLNASQTCRNFHEKRVTTRLEDADRYGVPLFISEFGACLDTPSCVMEITAVTDVCDEHLVGWAYWQFKSFGDLTTTAGTQSEGFYSKDGTLQDNKVQALTRTYLPTTQGQLLSMHFNTSTAYFQAKFKVDTQISEPTVIYWSQEYWYPQGFNFQMSDPLGNILVLGQDYELNFSKKNYATVKVINQELNGRVMMMRLKAKYISASQN</sequence>
<dbReference type="PANTHER" id="PTHR31308:SF3">
    <property type="entry name" value="ENDOGLYCOCERAMIDASE"/>
    <property type="match status" value="1"/>
</dbReference>
<evidence type="ECO:0000259" key="5">
    <source>
        <dbReference type="Pfam" id="PF00150"/>
    </source>
</evidence>
<evidence type="ECO:0000313" key="7">
    <source>
        <dbReference type="EMBL" id="TNV80171.1"/>
    </source>
</evidence>
<dbReference type="GO" id="GO:0000272">
    <property type="term" value="P:polysaccharide catabolic process"/>
    <property type="evidence" value="ECO:0007669"/>
    <property type="project" value="InterPro"/>
</dbReference>
<dbReference type="Pfam" id="PF00150">
    <property type="entry name" value="Cellulase"/>
    <property type="match status" value="2"/>
</dbReference>
<dbReference type="Gene3D" id="3.20.20.80">
    <property type="entry name" value="Glycosidases"/>
    <property type="match status" value="1"/>
</dbReference>
<dbReference type="GO" id="GO:1901136">
    <property type="term" value="P:carbohydrate derivative catabolic process"/>
    <property type="evidence" value="ECO:0007669"/>
    <property type="project" value="UniProtKB-ARBA"/>
</dbReference>
<comment type="caution">
    <text evidence="7">The sequence shown here is derived from an EMBL/GenBank/DDBJ whole genome shotgun (WGS) entry which is preliminary data.</text>
</comment>
<dbReference type="InterPro" id="IPR013780">
    <property type="entry name" value="Glyco_hydro_b"/>
</dbReference>
<comment type="similarity">
    <text evidence="1 4">Belongs to the glycosyl hydrolase 5 (cellulase A) family.</text>
</comment>
<evidence type="ECO:0000313" key="8">
    <source>
        <dbReference type="Proteomes" id="UP000785679"/>
    </source>
</evidence>
<dbReference type="Gene3D" id="2.60.40.1180">
    <property type="entry name" value="Golgi alpha-mannosidase II"/>
    <property type="match status" value="1"/>
</dbReference>
<dbReference type="GO" id="GO:0016042">
    <property type="term" value="P:lipid catabolic process"/>
    <property type="evidence" value="ECO:0007669"/>
    <property type="project" value="UniProtKB-ARBA"/>
</dbReference>
<evidence type="ECO:0000256" key="3">
    <source>
        <dbReference type="ARBA" id="ARBA00023295"/>
    </source>
</evidence>
<dbReference type="SUPFAM" id="SSF51445">
    <property type="entry name" value="(Trans)glycosidases"/>
    <property type="match status" value="1"/>
</dbReference>
<dbReference type="InterPro" id="IPR052066">
    <property type="entry name" value="Glycosphingolipid_Hydrolases"/>
</dbReference>
<dbReference type="InterPro" id="IPR041036">
    <property type="entry name" value="GH5_C"/>
</dbReference>
<feature type="domain" description="Glycoside hydrolase family 5" evidence="5">
    <location>
        <begin position="199"/>
        <end position="406"/>
    </location>
</feature>
<dbReference type="EMBL" id="RRYP01007880">
    <property type="protein sequence ID" value="TNV80171.1"/>
    <property type="molecule type" value="Genomic_DNA"/>
</dbReference>
<keyword evidence="3 4" id="KW-0326">Glycosidase</keyword>
<evidence type="ECO:0000259" key="6">
    <source>
        <dbReference type="Pfam" id="PF18564"/>
    </source>
</evidence>
<gene>
    <name evidence="7" type="ORF">FGO68_gene11689</name>
</gene>
<protein>
    <recommendedName>
        <fullName evidence="9">Endoglycoceramidase</fullName>
    </recommendedName>
</protein>
<organism evidence="7 8">
    <name type="scientific">Halteria grandinella</name>
    <dbReference type="NCBI Taxonomy" id="5974"/>
    <lineage>
        <taxon>Eukaryota</taxon>
        <taxon>Sar</taxon>
        <taxon>Alveolata</taxon>
        <taxon>Ciliophora</taxon>
        <taxon>Intramacronucleata</taxon>
        <taxon>Spirotrichea</taxon>
        <taxon>Stichotrichia</taxon>
        <taxon>Sporadotrichida</taxon>
        <taxon>Halteriidae</taxon>
        <taxon>Halteria</taxon>
    </lineage>
</organism>
<reference evidence="7" key="1">
    <citation type="submission" date="2019-06" db="EMBL/GenBank/DDBJ databases">
        <authorList>
            <person name="Zheng W."/>
        </authorList>
    </citation>
    <scope>NUCLEOTIDE SEQUENCE</scope>
    <source>
        <strain evidence="7">QDHG01</strain>
    </source>
</reference>
<dbReference type="Pfam" id="PF18564">
    <property type="entry name" value="Glyco_hydro_5_C"/>
    <property type="match status" value="1"/>
</dbReference>
<evidence type="ECO:0000256" key="1">
    <source>
        <dbReference type="ARBA" id="ARBA00005641"/>
    </source>
</evidence>
<keyword evidence="8" id="KW-1185">Reference proteome</keyword>
<dbReference type="InterPro" id="IPR017853">
    <property type="entry name" value="GH"/>
</dbReference>
<dbReference type="Proteomes" id="UP000785679">
    <property type="component" value="Unassembled WGS sequence"/>
</dbReference>
<dbReference type="GO" id="GO:0004553">
    <property type="term" value="F:hydrolase activity, hydrolyzing O-glycosyl compounds"/>
    <property type="evidence" value="ECO:0007669"/>
    <property type="project" value="InterPro"/>
</dbReference>
<feature type="domain" description="Glycoside hydrolase family 5" evidence="5">
    <location>
        <begin position="54"/>
        <end position="119"/>
    </location>
</feature>
<name>A0A8J8NU56_HALGN</name>
<keyword evidence="2 4" id="KW-0378">Hydrolase</keyword>
<dbReference type="PANTHER" id="PTHR31308">
    <property type="match status" value="1"/>
</dbReference>
<accession>A0A8J8NU56</accession>
<proteinExistence type="inferred from homology"/>
<evidence type="ECO:0008006" key="9">
    <source>
        <dbReference type="Google" id="ProtNLM"/>
    </source>
</evidence>